<evidence type="ECO:0000313" key="2">
    <source>
        <dbReference type="EMBL" id="KAF3009806.1"/>
    </source>
</evidence>
<feature type="compositionally biased region" description="Polar residues" evidence="1">
    <location>
        <begin position="39"/>
        <end position="50"/>
    </location>
</feature>
<protein>
    <submittedName>
        <fullName evidence="2">Uncharacterized protein</fullName>
    </submittedName>
</protein>
<gene>
    <name evidence="2" type="ORF">E8E13_010131</name>
</gene>
<proteinExistence type="predicted"/>
<feature type="region of interest" description="Disordered" evidence="1">
    <location>
        <begin position="1"/>
        <end position="147"/>
    </location>
</feature>
<dbReference type="AlphaFoldDB" id="A0A9P4TNT7"/>
<feature type="compositionally biased region" description="Basic and acidic residues" evidence="1">
    <location>
        <begin position="304"/>
        <end position="323"/>
    </location>
</feature>
<name>A0A9P4TNT7_CURKU</name>
<organism evidence="2 3">
    <name type="scientific">Curvularia kusanoi</name>
    <name type="common">Cochliobolus kusanoi</name>
    <dbReference type="NCBI Taxonomy" id="90978"/>
    <lineage>
        <taxon>Eukaryota</taxon>
        <taxon>Fungi</taxon>
        <taxon>Dikarya</taxon>
        <taxon>Ascomycota</taxon>
        <taxon>Pezizomycotina</taxon>
        <taxon>Dothideomycetes</taxon>
        <taxon>Pleosporomycetidae</taxon>
        <taxon>Pleosporales</taxon>
        <taxon>Pleosporineae</taxon>
        <taxon>Pleosporaceae</taxon>
        <taxon>Curvularia</taxon>
    </lineage>
</organism>
<dbReference type="EMBL" id="SWKU01000002">
    <property type="protein sequence ID" value="KAF3009806.1"/>
    <property type="molecule type" value="Genomic_DNA"/>
</dbReference>
<dbReference type="Proteomes" id="UP000801428">
    <property type="component" value="Unassembled WGS sequence"/>
</dbReference>
<comment type="caution">
    <text evidence="2">The sequence shown here is derived from an EMBL/GenBank/DDBJ whole genome shotgun (WGS) entry which is preliminary data.</text>
</comment>
<accession>A0A9P4TNT7</accession>
<evidence type="ECO:0000256" key="1">
    <source>
        <dbReference type="SAM" id="MobiDB-lite"/>
    </source>
</evidence>
<sequence>MQHRSTTPYPPPDVHSHPRAPNPRSSGASWPPPDVHPALTSTAGPRSDNVSARPWPPPDVHSTRQEYPYAPSSQQQQQQHPPSYPLPRSHTAAPPAATRHAHAHSPTNLPPGSAALRDARHRRAPSAPLTEPLHHSHRDLRPTTPPPRPPFLIIGLFALRLTHTVIKSLPAYPSRTSDLNWLDSFLAPYDPSYDLAVLRGEQREEYEEMYPRIVGRMKKEGAFPRAFASVDPRGRYGERKREEDMSDGERKEMIDFVHAAAEWGSTVLVPEREAERMMVLAERRRVADFEREERGQRRRSVHFEMDEREERGHGRERERERMVDISGLRIGGDRERESEDAVYGDGRRRR</sequence>
<feature type="compositionally biased region" description="Low complexity" evidence="1">
    <location>
        <begin position="67"/>
        <end position="98"/>
    </location>
</feature>
<feature type="region of interest" description="Disordered" evidence="1">
    <location>
        <begin position="304"/>
        <end position="350"/>
    </location>
</feature>
<evidence type="ECO:0000313" key="3">
    <source>
        <dbReference type="Proteomes" id="UP000801428"/>
    </source>
</evidence>
<keyword evidence="3" id="KW-1185">Reference proteome</keyword>
<reference evidence="2" key="1">
    <citation type="submission" date="2019-04" db="EMBL/GenBank/DDBJ databases">
        <title>Sequencing of skin fungus with MAO and IRED activity.</title>
        <authorList>
            <person name="Marsaioli A.J."/>
            <person name="Bonatto J.M.C."/>
            <person name="Reis Junior O."/>
        </authorList>
    </citation>
    <scope>NUCLEOTIDE SEQUENCE</scope>
    <source>
        <strain evidence="2">30M1</strain>
    </source>
</reference>
<dbReference type="OrthoDB" id="3793308at2759"/>